<keyword evidence="1" id="KW-0732">Signal</keyword>
<dbReference type="Pfam" id="PF11138">
    <property type="entry name" value="DUF2911"/>
    <property type="match status" value="1"/>
</dbReference>
<protein>
    <submittedName>
        <fullName evidence="2">DUF2911 domain-containing protein</fullName>
    </submittedName>
</protein>
<dbReference type="InterPro" id="IPR011990">
    <property type="entry name" value="TPR-like_helical_dom_sf"/>
</dbReference>
<gene>
    <name evidence="2" type="ORF">ABXZ36_14265</name>
</gene>
<organism evidence="2 3">
    <name type="scientific">Sediminicola arcticus</name>
    <dbReference type="NCBI Taxonomy" id="1574308"/>
    <lineage>
        <taxon>Bacteria</taxon>
        <taxon>Pseudomonadati</taxon>
        <taxon>Bacteroidota</taxon>
        <taxon>Flavobacteriia</taxon>
        <taxon>Flavobacteriales</taxon>
        <taxon>Flavobacteriaceae</taxon>
        <taxon>Sediminicola</taxon>
    </lineage>
</organism>
<feature type="chain" id="PRO_5045493405" evidence="1">
    <location>
        <begin position="19"/>
        <end position="282"/>
    </location>
</feature>
<proteinExistence type="predicted"/>
<sequence length="282" mass="31927">MRISTFILFLFLALDSAAQITHPKASPFSVMEQEVGLSKITIQYSRPAVKGRTVFGQLVPYSRIWRVGANASTKITLDSDIKVLGNTLSKGIYALYAFPNENTWEIVFHNTTTHWGDGRTAYDPAEDALRVTVIPEKIPYSQENFLITFDNITHNSLDMIWIWENAKIVVPMTVDTHNAMLGEIAKQLHQNPTAQTYYEAARYYQEQGMEYPLALEYLNKAIALGGDTYYFHRVKSLVEAALGDYKAALVSAQKSMVIAAKEGKDEFVRMNQENSINWKKIN</sequence>
<dbReference type="InterPro" id="IPR021314">
    <property type="entry name" value="DUF2911"/>
</dbReference>
<dbReference type="RefSeq" id="WP_354616356.1">
    <property type="nucleotide sequence ID" value="NZ_JBEXAE010000008.1"/>
</dbReference>
<comment type="caution">
    <text evidence="2">The sequence shown here is derived from an EMBL/GenBank/DDBJ whole genome shotgun (WGS) entry which is preliminary data.</text>
</comment>
<evidence type="ECO:0000313" key="2">
    <source>
        <dbReference type="EMBL" id="MET6991811.1"/>
    </source>
</evidence>
<dbReference type="SUPFAM" id="SSF48452">
    <property type="entry name" value="TPR-like"/>
    <property type="match status" value="1"/>
</dbReference>
<reference evidence="2 3" key="1">
    <citation type="submission" date="2024-07" db="EMBL/GenBank/DDBJ databases">
        <title>The genome sequence of type strain Sediminicola arcticus GDMCC 1.2805.</title>
        <authorList>
            <person name="Liu Y."/>
        </authorList>
    </citation>
    <scope>NUCLEOTIDE SEQUENCE [LARGE SCALE GENOMIC DNA]</scope>
    <source>
        <strain evidence="2 3">GDMCC 1.2805</strain>
    </source>
</reference>
<name>A0ABV2SXC5_9FLAO</name>
<keyword evidence="3" id="KW-1185">Reference proteome</keyword>
<accession>A0ABV2SXC5</accession>
<dbReference type="Gene3D" id="1.25.40.10">
    <property type="entry name" value="Tetratricopeptide repeat domain"/>
    <property type="match status" value="1"/>
</dbReference>
<dbReference type="EMBL" id="JBEXAE010000008">
    <property type="protein sequence ID" value="MET6991811.1"/>
    <property type="molecule type" value="Genomic_DNA"/>
</dbReference>
<dbReference type="Proteomes" id="UP001549799">
    <property type="component" value="Unassembled WGS sequence"/>
</dbReference>
<evidence type="ECO:0000313" key="3">
    <source>
        <dbReference type="Proteomes" id="UP001549799"/>
    </source>
</evidence>
<feature type="signal peptide" evidence="1">
    <location>
        <begin position="1"/>
        <end position="18"/>
    </location>
</feature>
<evidence type="ECO:0000256" key="1">
    <source>
        <dbReference type="SAM" id="SignalP"/>
    </source>
</evidence>